<evidence type="ECO:0000313" key="5">
    <source>
        <dbReference type="EMBL" id="CAB4825197.1"/>
    </source>
</evidence>
<protein>
    <submittedName>
        <fullName evidence="4">Unannotated protein</fullName>
    </submittedName>
</protein>
<evidence type="ECO:0000313" key="9">
    <source>
        <dbReference type="EMBL" id="CAB5073636.1"/>
    </source>
</evidence>
<proteinExistence type="predicted"/>
<gene>
    <name evidence="2" type="ORF">UFOPK2510_01199</name>
    <name evidence="3" type="ORF">UFOPK2718_01207</name>
    <name evidence="4" type="ORF">UFOPK2936_01351</name>
    <name evidence="5" type="ORF">UFOPK3174_00500</name>
    <name evidence="6" type="ORF">UFOPK3328_01304</name>
    <name evidence="7" type="ORF">UFOPK3779_01290</name>
    <name evidence="8" type="ORF">UFOPK3913_00701</name>
    <name evidence="1" type="ORF">UFOPK4107_01218</name>
    <name evidence="9" type="ORF">UFOPK4403_00965</name>
</gene>
<reference evidence="4" key="1">
    <citation type="submission" date="2020-05" db="EMBL/GenBank/DDBJ databases">
        <authorList>
            <person name="Chiriac C."/>
            <person name="Salcher M."/>
            <person name="Ghai R."/>
            <person name="Kavagutti S V."/>
        </authorList>
    </citation>
    <scope>NUCLEOTIDE SEQUENCE</scope>
</reference>
<evidence type="ECO:0000313" key="4">
    <source>
        <dbReference type="EMBL" id="CAB4786864.1"/>
    </source>
</evidence>
<dbReference type="EMBL" id="CAFABH010000006">
    <property type="protein sequence ID" value="CAB4825197.1"/>
    <property type="molecule type" value="Genomic_DNA"/>
</dbReference>
<evidence type="ECO:0000313" key="7">
    <source>
        <dbReference type="EMBL" id="CAB4952141.1"/>
    </source>
</evidence>
<evidence type="ECO:0000313" key="8">
    <source>
        <dbReference type="EMBL" id="CAB4974374.1"/>
    </source>
</evidence>
<dbReference type="EMBL" id="CAEZYM010000012">
    <property type="protein sequence ID" value="CAB4730527.1"/>
    <property type="molecule type" value="Genomic_DNA"/>
</dbReference>
<dbReference type="EMBL" id="CAEZXO010000007">
    <property type="protein sequence ID" value="CAB4699056.1"/>
    <property type="molecule type" value="Genomic_DNA"/>
</dbReference>
<dbReference type="EMBL" id="CAESAE010000007">
    <property type="protein sequence ID" value="CAB4343139.1"/>
    <property type="molecule type" value="Genomic_DNA"/>
</dbReference>
<dbReference type="AlphaFoldDB" id="A0A6J6WUB0"/>
<dbReference type="EMBL" id="CAFBLD010000009">
    <property type="protein sequence ID" value="CAB4875121.1"/>
    <property type="molecule type" value="Genomic_DNA"/>
</dbReference>
<name>A0A6J6WUB0_9ZZZZ</name>
<dbReference type="EMBL" id="CAFBNH010000008">
    <property type="protein sequence ID" value="CAB4952141.1"/>
    <property type="molecule type" value="Genomic_DNA"/>
</dbReference>
<accession>A0A6J6WUB0</accession>
<organism evidence="4">
    <name type="scientific">freshwater metagenome</name>
    <dbReference type="NCBI Taxonomy" id="449393"/>
    <lineage>
        <taxon>unclassified sequences</taxon>
        <taxon>metagenomes</taxon>
        <taxon>ecological metagenomes</taxon>
    </lineage>
</organism>
<sequence length="86" mass="9881">MDIVAIRSQWVSILDRLERKDHIAWLAFFDARLVSIDRNTLSLDYSDSQKFATSHQFTASRQKHTALLEEAIFEVLGTKLTIAQDS</sequence>
<dbReference type="EMBL" id="CAFBQX010000005">
    <property type="protein sequence ID" value="CAB5073636.1"/>
    <property type="molecule type" value="Genomic_DNA"/>
</dbReference>
<dbReference type="EMBL" id="CAEZZW010000008">
    <property type="protein sequence ID" value="CAB4786864.1"/>
    <property type="molecule type" value="Genomic_DNA"/>
</dbReference>
<evidence type="ECO:0000313" key="2">
    <source>
        <dbReference type="EMBL" id="CAB4699056.1"/>
    </source>
</evidence>
<evidence type="ECO:0000313" key="3">
    <source>
        <dbReference type="EMBL" id="CAB4730527.1"/>
    </source>
</evidence>
<evidence type="ECO:0000313" key="6">
    <source>
        <dbReference type="EMBL" id="CAB4875121.1"/>
    </source>
</evidence>
<evidence type="ECO:0000313" key="1">
    <source>
        <dbReference type="EMBL" id="CAB4343139.1"/>
    </source>
</evidence>
<dbReference type="EMBL" id="CAFBOC010000006">
    <property type="protein sequence ID" value="CAB4974374.1"/>
    <property type="molecule type" value="Genomic_DNA"/>
</dbReference>